<evidence type="ECO:0000259" key="1">
    <source>
        <dbReference type="Pfam" id="PF11972"/>
    </source>
</evidence>
<dbReference type="Proteomes" id="UP000253420">
    <property type="component" value="Unassembled WGS sequence"/>
</dbReference>
<reference evidence="2 3" key="1">
    <citation type="submission" date="2018-07" db="EMBL/GenBank/DDBJ databases">
        <title>The draft genome of Phyllobacterium salinisoli.</title>
        <authorList>
            <person name="Liu L."/>
            <person name="Li L."/>
            <person name="Zhang X."/>
            <person name="Liang L."/>
        </authorList>
    </citation>
    <scope>NUCLEOTIDE SEQUENCE [LARGE SCALE GENOMIC DNA]</scope>
    <source>
        <strain evidence="2 3">LLAN61</strain>
    </source>
</reference>
<evidence type="ECO:0000313" key="2">
    <source>
        <dbReference type="EMBL" id="RCS21313.1"/>
    </source>
</evidence>
<comment type="caution">
    <text evidence="2">The sequence shown here is derived from an EMBL/GenBank/DDBJ whole genome shotgun (WGS) entry which is preliminary data.</text>
</comment>
<proteinExistence type="predicted"/>
<gene>
    <name evidence="2" type="ORF">DUT91_25010</name>
</gene>
<dbReference type="EMBL" id="QOZG01000085">
    <property type="protein sequence ID" value="RCS21313.1"/>
    <property type="molecule type" value="Genomic_DNA"/>
</dbReference>
<accession>A0A368JYQ3</accession>
<dbReference type="Pfam" id="PF11972">
    <property type="entry name" value="HTH_13"/>
    <property type="match status" value="1"/>
</dbReference>
<feature type="domain" description="HTH DNA binding" evidence="1">
    <location>
        <begin position="71"/>
        <end position="123"/>
    </location>
</feature>
<sequence length="123" mass="13574">MNNRTPNYSSLFATCIWGGSVIRNALAWSARCPHRAVGRGYVARCGHISENAQLWAAARVTGRQSETRWRLPAVIELVLSRPIVSAAMIAKAKITPRGALNLVAELDVREMTGRGRYRAWGVI</sequence>
<dbReference type="AlphaFoldDB" id="A0A368JYQ3"/>
<dbReference type="InterPro" id="IPR021068">
    <property type="entry name" value="HTH_DNA-bd"/>
</dbReference>
<organism evidence="2 3">
    <name type="scientific">Phyllobacterium salinisoli</name>
    <dbReference type="NCBI Taxonomy" id="1899321"/>
    <lineage>
        <taxon>Bacteria</taxon>
        <taxon>Pseudomonadati</taxon>
        <taxon>Pseudomonadota</taxon>
        <taxon>Alphaproteobacteria</taxon>
        <taxon>Hyphomicrobiales</taxon>
        <taxon>Phyllobacteriaceae</taxon>
        <taxon>Phyllobacterium</taxon>
    </lineage>
</organism>
<name>A0A368JYQ3_9HYPH</name>
<dbReference type="OrthoDB" id="7989940at2"/>
<protein>
    <recommendedName>
        <fullName evidence="1">HTH DNA binding domain-containing protein</fullName>
    </recommendedName>
</protein>
<evidence type="ECO:0000313" key="3">
    <source>
        <dbReference type="Proteomes" id="UP000253420"/>
    </source>
</evidence>
<keyword evidence="3" id="KW-1185">Reference proteome</keyword>